<organism evidence="1 2">
    <name type="scientific">Diphasiastrum complanatum</name>
    <name type="common">Issler's clubmoss</name>
    <name type="synonym">Lycopodium complanatum</name>
    <dbReference type="NCBI Taxonomy" id="34168"/>
    <lineage>
        <taxon>Eukaryota</taxon>
        <taxon>Viridiplantae</taxon>
        <taxon>Streptophyta</taxon>
        <taxon>Embryophyta</taxon>
        <taxon>Tracheophyta</taxon>
        <taxon>Lycopodiopsida</taxon>
        <taxon>Lycopodiales</taxon>
        <taxon>Lycopodiaceae</taxon>
        <taxon>Lycopodioideae</taxon>
        <taxon>Diphasiastrum</taxon>
    </lineage>
</organism>
<sequence>MAMMLSIIRISATKCCSCVLMLSLLFFSHAECARARDFRRSEADCSLKARIYDSMSMSSMAREPNGVPGLEPGHHAIMPTNRMMLPKGPPVPPTAPNPAHNGK</sequence>
<evidence type="ECO:0000313" key="2">
    <source>
        <dbReference type="Proteomes" id="UP001162992"/>
    </source>
</evidence>
<comment type="caution">
    <text evidence="1">The sequence shown here is derived from an EMBL/GenBank/DDBJ whole genome shotgun (WGS) entry which is preliminary data.</text>
</comment>
<dbReference type="Proteomes" id="UP001162992">
    <property type="component" value="Chromosome 5"/>
</dbReference>
<gene>
    <name evidence="1" type="ORF">O6H91_05G114800</name>
</gene>
<name>A0ACC2DSE7_DIPCM</name>
<reference evidence="2" key="1">
    <citation type="journal article" date="2024" name="Proc. Natl. Acad. Sci. U.S.A.">
        <title>Extraordinary preservation of gene collinearity over three hundred million years revealed in homosporous lycophytes.</title>
        <authorList>
            <person name="Li C."/>
            <person name="Wickell D."/>
            <person name="Kuo L.Y."/>
            <person name="Chen X."/>
            <person name="Nie B."/>
            <person name="Liao X."/>
            <person name="Peng D."/>
            <person name="Ji J."/>
            <person name="Jenkins J."/>
            <person name="Williams M."/>
            <person name="Shu S."/>
            <person name="Plott C."/>
            <person name="Barry K."/>
            <person name="Rajasekar S."/>
            <person name="Grimwood J."/>
            <person name="Han X."/>
            <person name="Sun S."/>
            <person name="Hou Z."/>
            <person name="He W."/>
            <person name="Dai G."/>
            <person name="Sun C."/>
            <person name="Schmutz J."/>
            <person name="Leebens-Mack J.H."/>
            <person name="Li F.W."/>
            <person name="Wang L."/>
        </authorList>
    </citation>
    <scope>NUCLEOTIDE SEQUENCE [LARGE SCALE GENOMIC DNA]</scope>
    <source>
        <strain evidence="2">cv. PW_Plant_1</strain>
    </source>
</reference>
<keyword evidence="2" id="KW-1185">Reference proteome</keyword>
<dbReference type="EMBL" id="CM055096">
    <property type="protein sequence ID" value="KAJ7557172.1"/>
    <property type="molecule type" value="Genomic_DNA"/>
</dbReference>
<evidence type="ECO:0000313" key="1">
    <source>
        <dbReference type="EMBL" id="KAJ7557172.1"/>
    </source>
</evidence>
<accession>A0ACC2DSE7</accession>
<protein>
    <submittedName>
        <fullName evidence="1">Uncharacterized protein</fullName>
    </submittedName>
</protein>
<proteinExistence type="predicted"/>